<dbReference type="AlphaFoldDB" id="A0A382TQU1"/>
<keyword evidence="1" id="KW-0175">Coiled coil</keyword>
<sequence length="156" mass="17234">MGIFTSIKIGILIAVLALCAGGYYYVKNLQTRLDTAKAEIVGLNTAIQINEETVKSLQNDNKKLQVENRKLNEEFAAIRSQNKVLAKKLEKHDLGLLGSAKPKLVERIIDNASKKAGRCLELLSGAELTEKEKNATTGKKFNSECPWLFDDLNVAD</sequence>
<keyword evidence="2" id="KW-0472">Membrane</keyword>
<keyword evidence="2" id="KW-0812">Transmembrane</keyword>
<evidence type="ECO:0000256" key="1">
    <source>
        <dbReference type="SAM" id="Coils"/>
    </source>
</evidence>
<keyword evidence="2" id="KW-1133">Transmembrane helix</keyword>
<proteinExistence type="predicted"/>
<protein>
    <submittedName>
        <fullName evidence="3">Uncharacterized protein</fullName>
    </submittedName>
</protein>
<organism evidence="3">
    <name type="scientific">marine metagenome</name>
    <dbReference type="NCBI Taxonomy" id="408172"/>
    <lineage>
        <taxon>unclassified sequences</taxon>
        <taxon>metagenomes</taxon>
        <taxon>ecological metagenomes</taxon>
    </lineage>
</organism>
<feature type="transmembrane region" description="Helical" evidence="2">
    <location>
        <begin position="6"/>
        <end position="26"/>
    </location>
</feature>
<accession>A0A382TQU1</accession>
<name>A0A382TQU1_9ZZZZ</name>
<gene>
    <name evidence="3" type="ORF">METZ01_LOCUS377167</name>
</gene>
<reference evidence="3" key="1">
    <citation type="submission" date="2018-05" db="EMBL/GenBank/DDBJ databases">
        <authorList>
            <person name="Lanie J.A."/>
            <person name="Ng W.-L."/>
            <person name="Kazmierczak K.M."/>
            <person name="Andrzejewski T.M."/>
            <person name="Davidsen T.M."/>
            <person name="Wayne K.J."/>
            <person name="Tettelin H."/>
            <person name="Glass J.I."/>
            <person name="Rusch D."/>
            <person name="Podicherti R."/>
            <person name="Tsui H.-C.T."/>
            <person name="Winkler M.E."/>
        </authorList>
    </citation>
    <scope>NUCLEOTIDE SEQUENCE</scope>
</reference>
<evidence type="ECO:0000256" key="2">
    <source>
        <dbReference type="SAM" id="Phobius"/>
    </source>
</evidence>
<feature type="coiled-coil region" evidence="1">
    <location>
        <begin position="26"/>
        <end position="88"/>
    </location>
</feature>
<dbReference type="EMBL" id="UINC01138403">
    <property type="protein sequence ID" value="SVD24313.1"/>
    <property type="molecule type" value="Genomic_DNA"/>
</dbReference>
<evidence type="ECO:0000313" key="3">
    <source>
        <dbReference type="EMBL" id="SVD24313.1"/>
    </source>
</evidence>